<proteinExistence type="predicted"/>
<evidence type="ECO:0000313" key="3">
    <source>
        <dbReference type="Proteomes" id="UP000626244"/>
    </source>
</evidence>
<feature type="transmembrane region" description="Helical" evidence="1">
    <location>
        <begin position="6"/>
        <end position="23"/>
    </location>
</feature>
<dbReference type="OrthoDB" id="2895164at2"/>
<gene>
    <name evidence="2" type="ORF">GCM10007380_08450</name>
</gene>
<keyword evidence="1" id="KW-1133">Transmembrane helix</keyword>
<accession>A0A8J3EX57</accession>
<keyword evidence="3" id="KW-1185">Reference proteome</keyword>
<name>A0A8J3EX57_9BACI</name>
<reference evidence="3" key="1">
    <citation type="journal article" date="2019" name="Int. J. Syst. Evol. Microbiol.">
        <title>The Global Catalogue of Microorganisms (GCM) 10K type strain sequencing project: providing services to taxonomists for standard genome sequencing and annotation.</title>
        <authorList>
            <consortium name="The Broad Institute Genomics Platform"/>
            <consortium name="The Broad Institute Genome Sequencing Center for Infectious Disease"/>
            <person name="Wu L."/>
            <person name="Ma J."/>
        </authorList>
    </citation>
    <scope>NUCLEOTIDE SEQUENCE [LARGE SCALE GENOMIC DNA]</scope>
    <source>
        <strain evidence="3">CGMCC 1.14993</strain>
    </source>
</reference>
<dbReference type="EMBL" id="BMHB01000001">
    <property type="protein sequence ID" value="GGI11560.1"/>
    <property type="molecule type" value="Genomic_DNA"/>
</dbReference>
<dbReference type="RefSeq" id="WP_158093198.1">
    <property type="nucleotide sequence ID" value="NZ_BMHB01000001.1"/>
</dbReference>
<keyword evidence="1" id="KW-0472">Membrane</keyword>
<protein>
    <submittedName>
        <fullName evidence="2">Uncharacterized protein</fullName>
    </submittedName>
</protein>
<keyword evidence="1" id="KW-0812">Transmembrane</keyword>
<dbReference type="Proteomes" id="UP000626244">
    <property type="component" value="Unassembled WGS sequence"/>
</dbReference>
<comment type="caution">
    <text evidence="2">The sequence shown here is derived from an EMBL/GenBank/DDBJ whole genome shotgun (WGS) entry which is preliminary data.</text>
</comment>
<organism evidence="2 3">
    <name type="scientific">Gottfriedia solisilvae</name>
    <dbReference type="NCBI Taxonomy" id="1516104"/>
    <lineage>
        <taxon>Bacteria</taxon>
        <taxon>Bacillati</taxon>
        <taxon>Bacillota</taxon>
        <taxon>Bacilli</taxon>
        <taxon>Bacillales</taxon>
        <taxon>Bacillaceae</taxon>
        <taxon>Gottfriedia</taxon>
    </lineage>
</organism>
<evidence type="ECO:0000256" key="1">
    <source>
        <dbReference type="SAM" id="Phobius"/>
    </source>
</evidence>
<dbReference type="AlphaFoldDB" id="A0A8J3EX57"/>
<evidence type="ECO:0000313" key="2">
    <source>
        <dbReference type="EMBL" id="GGI11560.1"/>
    </source>
</evidence>
<sequence length="55" mass="6305">MTLFGYLFWGIGILAIALGFFMQKKYGTKAPVKSDKDIMNEEIARNTHSNDRPRI</sequence>